<dbReference type="InterPro" id="IPR009057">
    <property type="entry name" value="Homeodomain-like_sf"/>
</dbReference>
<organism evidence="4 5">
    <name type="scientific">Fictibacillus terranigra</name>
    <dbReference type="NCBI Taxonomy" id="3058424"/>
    <lineage>
        <taxon>Bacteria</taxon>
        <taxon>Bacillati</taxon>
        <taxon>Bacillota</taxon>
        <taxon>Bacilli</taxon>
        <taxon>Bacillales</taxon>
        <taxon>Fictibacillaceae</taxon>
        <taxon>Fictibacillus</taxon>
    </lineage>
</organism>
<evidence type="ECO:0000259" key="3">
    <source>
        <dbReference type="PROSITE" id="PS50977"/>
    </source>
</evidence>
<accession>A0ABT8EAV3</accession>
<dbReference type="PRINTS" id="PR00455">
    <property type="entry name" value="HTHTETR"/>
</dbReference>
<dbReference type="PANTHER" id="PTHR30055:SF222">
    <property type="entry name" value="REGULATORY PROTEIN"/>
    <property type="match status" value="1"/>
</dbReference>
<dbReference type="InterPro" id="IPR050109">
    <property type="entry name" value="HTH-type_TetR-like_transc_reg"/>
</dbReference>
<protein>
    <submittedName>
        <fullName evidence="4">TetR/AcrR family transcriptional regulator</fullName>
    </submittedName>
</protein>
<comment type="caution">
    <text evidence="4">The sequence shown here is derived from an EMBL/GenBank/DDBJ whole genome shotgun (WGS) entry which is preliminary data.</text>
</comment>
<evidence type="ECO:0000256" key="1">
    <source>
        <dbReference type="ARBA" id="ARBA00023125"/>
    </source>
</evidence>
<evidence type="ECO:0000313" key="4">
    <source>
        <dbReference type="EMBL" id="MDN4075012.1"/>
    </source>
</evidence>
<keyword evidence="1 2" id="KW-0238">DNA-binding</keyword>
<dbReference type="InterPro" id="IPR001647">
    <property type="entry name" value="HTH_TetR"/>
</dbReference>
<dbReference type="SUPFAM" id="SSF46689">
    <property type="entry name" value="Homeodomain-like"/>
    <property type="match status" value="1"/>
</dbReference>
<keyword evidence="5" id="KW-1185">Reference proteome</keyword>
<dbReference type="EMBL" id="JAUHLN010000004">
    <property type="protein sequence ID" value="MDN4075012.1"/>
    <property type="molecule type" value="Genomic_DNA"/>
</dbReference>
<dbReference type="PROSITE" id="PS50977">
    <property type="entry name" value="HTH_TETR_2"/>
    <property type="match status" value="1"/>
</dbReference>
<evidence type="ECO:0000256" key="2">
    <source>
        <dbReference type="PROSITE-ProRule" id="PRU00335"/>
    </source>
</evidence>
<name>A0ABT8EAV3_9BACL</name>
<reference evidence="4" key="1">
    <citation type="submission" date="2023-06" db="EMBL/GenBank/DDBJ databases">
        <title>Draft Genome Sequences of Representative Paenibacillus Polymyxa, Bacillus cereus, Fictibacillus sp., and Brevibacillus agri Strains Isolated from Amazonian Dark Earth.</title>
        <authorList>
            <person name="Pellegrinetti T.A."/>
            <person name="Cunha I.C.M."/>
            <person name="Chaves M.G."/>
            <person name="Freitas A.S."/>
            <person name="Silva A.V.R."/>
            <person name="Tsai S.M."/>
            <person name="Mendes L.W."/>
        </authorList>
    </citation>
    <scope>NUCLEOTIDE SEQUENCE</scope>
    <source>
        <strain evidence="4">CENA-BCM004</strain>
    </source>
</reference>
<gene>
    <name evidence="4" type="ORF">QYF49_18745</name>
</gene>
<dbReference type="InterPro" id="IPR036271">
    <property type="entry name" value="Tet_transcr_reg_TetR-rel_C_sf"/>
</dbReference>
<feature type="DNA-binding region" description="H-T-H motif" evidence="2">
    <location>
        <begin position="44"/>
        <end position="63"/>
    </location>
</feature>
<dbReference type="Pfam" id="PF00440">
    <property type="entry name" value="TetR_N"/>
    <property type="match status" value="1"/>
</dbReference>
<sequence length="222" mass="25237">MFKGSLLEAMVAHASENKKPTDKQQKILESAIRIFAEKGYTNTSTSEIAKAAGVAEGTIFRKYGTKDNLLLSVIVPFLKDLFPAIAEGVFNEVMTKDILSFEDFLRAFLKNRIDFFNENKEIFQIVVKEMLYNTELRNEMLPFFLENVSPRIAKIINVFKERGELADFPTRTIQKMVFTFIGGYFVSNFVLLPENGTDSVDKEIENIIRFVMNGVGTGKKPH</sequence>
<proteinExistence type="predicted"/>
<evidence type="ECO:0000313" key="5">
    <source>
        <dbReference type="Proteomes" id="UP001168694"/>
    </source>
</evidence>
<feature type="domain" description="HTH tetR-type" evidence="3">
    <location>
        <begin position="21"/>
        <end position="81"/>
    </location>
</feature>
<dbReference type="Gene3D" id="1.10.357.10">
    <property type="entry name" value="Tetracycline Repressor, domain 2"/>
    <property type="match status" value="1"/>
</dbReference>
<dbReference type="SUPFAM" id="SSF48498">
    <property type="entry name" value="Tetracyclin repressor-like, C-terminal domain"/>
    <property type="match status" value="1"/>
</dbReference>
<dbReference type="PANTHER" id="PTHR30055">
    <property type="entry name" value="HTH-TYPE TRANSCRIPTIONAL REGULATOR RUTR"/>
    <property type="match status" value="1"/>
</dbReference>
<dbReference type="Proteomes" id="UP001168694">
    <property type="component" value="Unassembled WGS sequence"/>
</dbReference>